<keyword evidence="7" id="KW-1185">Reference proteome</keyword>
<dbReference type="PANTHER" id="PTHR10543:SF24">
    <property type="entry name" value="CAROTENOID ISOMEROOXYGENASE"/>
    <property type="match status" value="1"/>
</dbReference>
<accession>A0A317SP17</accession>
<dbReference type="OrthoDB" id="407010at2759"/>
<keyword evidence="2 5" id="KW-0479">Metal-binding</keyword>
<reference evidence="6 7" key="1">
    <citation type="submission" date="2018-03" db="EMBL/GenBank/DDBJ databases">
        <title>Genomes of Pezizomycetes fungi and the evolution of truffles.</title>
        <authorList>
            <person name="Murat C."/>
            <person name="Payen T."/>
            <person name="Noel B."/>
            <person name="Kuo A."/>
            <person name="Martin F.M."/>
        </authorList>
    </citation>
    <scope>NUCLEOTIDE SEQUENCE [LARGE SCALE GENOMIC DNA]</scope>
    <source>
        <strain evidence="6">091103-1</strain>
    </source>
</reference>
<evidence type="ECO:0000256" key="2">
    <source>
        <dbReference type="ARBA" id="ARBA00022723"/>
    </source>
</evidence>
<evidence type="ECO:0000313" key="7">
    <source>
        <dbReference type="Proteomes" id="UP000246991"/>
    </source>
</evidence>
<dbReference type="EMBL" id="PYWC01000036">
    <property type="protein sequence ID" value="PWW76194.1"/>
    <property type="molecule type" value="Genomic_DNA"/>
</dbReference>
<keyword evidence="4 5" id="KW-0408">Iron</keyword>
<gene>
    <name evidence="6" type="ORF">C7212DRAFT_343864</name>
</gene>
<dbReference type="InterPro" id="IPR004294">
    <property type="entry name" value="Carotenoid_Oase"/>
</dbReference>
<comment type="similarity">
    <text evidence="1">Belongs to the carotenoid oxygenase family.</text>
</comment>
<dbReference type="PANTHER" id="PTHR10543">
    <property type="entry name" value="BETA-CAROTENE DIOXYGENASE"/>
    <property type="match status" value="1"/>
</dbReference>
<dbReference type="AlphaFoldDB" id="A0A317SP17"/>
<evidence type="ECO:0000256" key="5">
    <source>
        <dbReference type="PIRSR" id="PIRSR604294-1"/>
    </source>
</evidence>
<comment type="caution">
    <text evidence="6">The sequence shown here is derived from an EMBL/GenBank/DDBJ whole genome shotgun (WGS) entry which is preliminary data.</text>
</comment>
<organism evidence="6 7">
    <name type="scientific">Tuber magnatum</name>
    <name type="common">white Piedmont truffle</name>
    <dbReference type="NCBI Taxonomy" id="42249"/>
    <lineage>
        <taxon>Eukaryota</taxon>
        <taxon>Fungi</taxon>
        <taxon>Dikarya</taxon>
        <taxon>Ascomycota</taxon>
        <taxon>Pezizomycotina</taxon>
        <taxon>Pezizomycetes</taxon>
        <taxon>Pezizales</taxon>
        <taxon>Tuberaceae</taxon>
        <taxon>Tuber</taxon>
    </lineage>
</organism>
<name>A0A317SP17_9PEZI</name>
<dbReference type="GO" id="GO:0016121">
    <property type="term" value="P:carotene catabolic process"/>
    <property type="evidence" value="ECO:0007669"/>
    <property type="project" value="TreeGrafter"/>
</dbReference>
<evidence type="ECO:0000256" key="1">
    <source>
        <dbReference type="ARBA" id="ARBA00006787"/>
    </source>
</evidence>
<proteinExistence type="inferred from homology"/>
<evidence type="ECO:0000256" key="4">
    <source>
        <dbReference type="ARBA" id="ARBA00023004"/>
    </source>
</evidence>
<dbReference type="Proteomes" id="UP000246991">
    <property type="component" value="Unassembled WGS sequence"/>
</dbReference>
<dbReference type="Pfam" id="PF03055">
    <property type="entry name" value="RPE65"/>
    <property type="match status" value="1"/>
</dbReference>
<dbReference type="GO" id="GO:0010436">
    <property type="term" value="F:carotenoid dioxygenase activity"/>
    <property type="evidence" value="ECO:0007669"/>
    <property type="project" value="TreeGrafter"/>
</dbReference>
<sequence length="218" mass="24209">MTSKNVSAFNDWPNDIGLTRRQFTTHEEQSDPVDLEVIGTIPPYVSLRIRTAGRKFGLQDSKELQARGWSVALWKKLQKVQVGICPGSNTVKKFVYRIDRANTGSYHHMCYIYGITSTTASNFMDGILKYDTTTNTATHWQVHAHTPGEAIFVPDPSGSAEDDGVLLSVVLDGVSGRTYLLILDARNMTEVARAQTKIVVGFGFHGKWDQEGVLGPEY</sequence>
<evidence type="ECO:0000256" key="3">
    <source>
        <dbReference type="ARBA" id="ARBA00023002"/>
    </source>
</evidence>
<feature type="binding site" evidence="5">
    <location>
        <position position="205"/>
    </location>
    <ligand>
        <name>Fe cation</name>
        <dbReference type="ChEBI" id="CHEBI:24875"/>
        <note>catalytic</note>
    </ligand>
</feature>
<evidence type="ECO:0000313" key="6">
    <source>
        <dbReference type="EMBL" id="PWW76194.1"/>
    </source>
</evidence>
<dbReference type="GO" id="GO:0046872">
    <property type="term" value="F:metal ion binding"/>
    <property type="evidence" value="ECO:0007669"/>
    <property type="project" value="UniProtKB-KW"/>
</dbReference>
<keyword evidence="3" id="KW-0560">Oxidoreductase</keyword>
<dbReference type="STRING" id="42249.A0A317SP17"/>
<protein>
    <submittedName>
        <fullName evidence="6">RPE65-domain-containing protein</fullName>
    </submittedName>
</protein>
<comment type="cofactor">
    <cofactor evidence="5">
        <name>Fe(2+)</name>
        <dbReference type="ChEBI" id="CHEBI:29033"/>
    </cofactor>
    <text evidence="5">Binds 1 Fe(2+) ion per subunit.</text>
</comment>